<evidence type="ECO:0000313" key="2">
    <source>
        <dbReference type="EMBL" id="KAG0327685.1"/>
    </source>
</evidence>
<gene>
    <name evidence="2" type="ORF">BGZ99_007115</name>
</gene>
<feature type="compositionally biased region" description="Low complexity" evidence="1">
    <location>
        <begin position="252"/>
        <end position="263"/>
    </location>
</feature>
<reference evidence="2" key="1">
    <citation type="journal article" date="2020" name="Fungal Divers.">
        <title>Resolving the Mortierellaceae phylogeny through synthesis of multi-gene phylogenetics and phylogenomics.</title>
        <authorList>
            <person name="Vandepol N."/>
            <person name="Liber J."/>
            <person name="Desiro A."/>
            <person name="Na H."/>
            <person name="Kennedy M."/>
            <person name="Barry K."/>
            <person name="Grigoriev I.V."/>
            <person name="Miller A.N."/>
            <person name="O'Donnell K."/>
            <person name="Stajich J.E."/>
            <person name="Bonito G."/>
        </authorList>
    </citation>
    <scope>NUCLEOTIDE SEQUENCE</scope>
    <source>
        <strain evidence="2">REB-010B</strain>
    </source>
</reference>
<dbReference type="EMBL" id="JAAAIP010000050">
    <property type="protein sequence ID" value="KAG0327685.1"/>
    <property type="molecule type" value="Genomic_DNA"/>
</dbReference>
<feature type="compositionally biased region" description="Basic and acidic residues" evidence="1">
    <location>
        <begin position="236"/>
        <end position="251"/>
    </location>
</feature>
<feature type="compositionally biased region" description="Low complexity" evidence="1">
    <location>
        <begin position="482"/>
        <end position="496"/>
    </location>
</feature>
<feature type="compositionally biased region" description="Low complexity" evidence="1">
    <location>
        <begin position="360"/>
        <end position="378"/>
    </location>
</feature>
<sequence>MPRKTPNPNKSTSATAIATLNDPSHPYPTPSTSPLLVPTLPPPPSPLSVLSASISFKTPNQHHVHDSTLSLPLGTTLNITRKNGSSHIGQSILGQLLAAGRDHHKQANDATLSHETIRPKEQRRRSILPTGWTMSFSKPSTVQSLPLASSTLSASAQQTGKVTPGSTLAAGRNVMENDEQVDQQPPELPSAWLEGLLSQLARHDLQNAPHYATLPRVTIQEPSQNQLRPLFADVNTRSKDKKSEKKSDKHSNSSGLKSASSTSTLDVNSRTLSPRSKPQTLSRRSSACELALGEEAHDVFHQNRPKTLSSVAILSSIAPVKKSLRNVRQHSLDPSTVPTDTVTEAAQPFTDPATSPDALTVTSPAAPTTTKTTRGRFTIESSSPPARPIRTRTLSCTEVTTLSTLSTLSQQKPALTPADRPAPSPSPASSVVSALSFSLPPSSSLSSNRLASSRSSHASIPPIPISSQPPSHTTSVASEGGPNSNDNSSSPPISIPRGGKTNHQRTHSSSSIQSYTSTCSRRSQVIIPPPVSVSTLQFASFSSIASPGGSGKANGGSDSSQPSLPQQPPLQRRPTPNNSGSGTGTGNGNGRVSSSSNNFRNLSIQIVDGDRRDNGQDSRDSQVFRFDTPTLHPLDDDPAMRESKSEFSIRTGTHQTMNRVHPTQDSIDSAGESSTPLTACSTSYCSESSISGSLGQGTGPQGIDLHGGHPSGYYRQRSLSAINFTAQRWPNQGSNPLPHSQQQQQQQLPQTDDAGPWGERTTRRTHGSVSNADIPYRGHTPPINSTPLSSSYSSGSYISHGEVSDVVMVKKSATGRMFTVERTIPSSPTKFSRFTVVSAADDQ</sequence>
<feature type="region of interest" description="Disordered" evidence="1">
    <location>
        <begin position="348"/>
        <end position="517"/>
    </location>
</feature>
<accession>A0A9P6RSR2</accession>
<feature type="region of interest" description="Disordered" evidence="1">
    <location>
        <begin position="545"/>
        <end position="711"/>
    </location>
</feature>
<feature type="compositionally biased region" description="Low complexity" evidence="1">
    <location>
        <begin position="507"/>
        <end position="517"/>
    </location>
</feature>
<feature type="compositionally biased region" description="Polar residues" evidence="1">
    <location>
        <begin position="1"/>
        <end position="22"/>
    </location>
</feature>
<evidence type="ECO:0000313" key="3">
    <source>
        <dbReference type="Proteomes" id="UP000738325"/>
    </source>
</evidence>
<feature type="compositionally biased region" description="Polar residues" evidence="1">
    <location>
        <begin position="728"/>
        <end position="740"/>
    </location>
</feature>
<feature type="compositionally biased region" description="Low complexity" evidence="1">
    <location>
        <begin position="559"/>
        <end position="580"/>
    </location>
</feature>
<organism evidence="2 3">
    <name type="scientific">Dissophora globulifera</name>
    <dbReference type="NCBI Taxonomy" id="979702"/>
    <lineage>
        <taxon>Eukaryota</taxon>
        <taxon>Fungi</taxon>
        <taxon>Fungi incertae sedis</taxon>
        <taxon>Mucoromycota</taxon>
        <taxon>Mortierellomycotina</taxon>
        <taxon>Mortierellomycetes</taxon>
        <taxon>Mortierellales</taxon>
        <taxon>Mortierellaceae</taxon>
        <taxon>Dissophora</taxon>
    </lineage>
</organism>
<feature type="region of interest" description="Disordered" evidence="1">
    <location>
        <begin position="728"/>
        <end position="794"/>
    </location>
</feature>
<feature type="compositionally biased region" description="Basic and acidic residues" evidence="1">
    <location>
        <begin position="633"/>
        <end position="647"/>
    </location>
</feature>
<dbReference type="Proteomes" id="UP000738325">
    <property type="component" value="Unassembled WGS sequence"/>
</dbReference>
<protein>
    <submittedName>
        <fullName evidence="2">Uncharacterized protein</fullName>
    </submittedName>
</protein>
<feature type="compositionally biased region" description="Low complexity" evidence="1">
    <location>
        <begin position="427"/>
        <end position="471"/>
    </location>
</feature>
<keyword evidence="3" id="KW-1185">Reference proteome</keyword>
<evidence type="ECO:0000256" key="1">
    <source>
        <dbReference type="SAM" id="MobiDB-lite"/>
    </source>
</evidence>
<feature type="compositionally biased region" description="Low complexity" evidence="1">
    <location>
        <begin position="393"/>
        <end position="409"/>
    </location>
</feature>
<dbReference type="AlphaFoldDB" id="A0A9P6RSR2"/>
<feature type="compositionally biased region" description="Low complexity" evidence="1">
    <location>
        <begin position="681"/>
        <end position="693"/>
    </location>
</feature>
<feature type="compositionally biased region" description="Polar residues" evidence="1">
    <location>
        <begin position="264"/>
        <end position="285"/>
    </location>
</feature>
<feature type="region of interest" description="Disordered" evidence="1">
    <location>
        <begin position="1"/>
        <end position="40"/>
    </location>
</feature>
<proteinExistence type="predicted"/>
<feature type="compositionally biased region" description="Basic and acidic residues" evidence="1">
    <location>
        <begin position="608"/>
        <end position="622"/>
    </location>
</feature>
<comment type="caution">
    <text evidence="2">The sequence shown here is derived from an EMBL/GenBank/DDBJ whole genome shotgun (WGS) entry which is preliminary data.</text>
</comment>
<feature type="region of interest" description="Disordered" evidence="1">
    <location>
        <begin position="216"/>
        <end position="286"/>
    </location>
</feature>
<feature type="compositionally biased region" description="Polar residues" evidence="1">
    <location>
        <begin position="648"/>
        <end position="680"/>
    </location>
</feature>
<name>A0A9P6RSR2_9FUNG</name>
<dbReference type="OrthoDB" id="2448351at2759"/>